<feature type="region of interest" description="Disordered" evidence="1">
    <location>
        <begin position="43"/>
        <end position="81"/>
    </location>
</feature>
<reference evidence="2 3" key="1">
    <citation type="submission" date="2014-04" db="EMBL/GenBank/DDBJ databases">
        <authorList>
            <consortium name="DOE Joint Genome Institute"/>
            <person name="Kuo A."/>
            <person name="Kohler A."/>
            <person name="Costa M.D."/>
            <person name="Nagy L.G."/>
            <person name="Floudas D."/>
            <person name="Copeland A."/>
            <person name="Barry K.W."/>
            <person name="Cichocki N."/>
            <person name="Veneault-Fourrey C."/>
            <person name="LaButti K."/>
            <person name="Lindquist E.A."/>
            <person name="Lipzen A."/>
            <person name="Lundell T."/>
            <person name="Morin E."/>
            <person name="Murat C."/>
            <person name="Sun H."/>
            <person name="Tunlid A."/>
            <person name="Henrissat B."/>
            <person name="Grigoriev I.V."/>
            <person name="Hibbett D.S."/>
            <person name="Martin F."/>
            <person name="Nordberg H.P."/>
            <person name="Cantor M.N."/>
            <person name="Hua S.X."/>
        </authorList>
    </citation>
    <scope>NUCLEOTIDE SEQUENCE [LARGE SCALE GENOMIC DNA]</scope>
    <source>
        <strain evidence="2 3">441</strain>
    </source>
</reference>
<feature type="compositionally biased region" description="Polar residues" evidence="1">
    <location>
        <begin position="57"/>
        <end position="70"/>
    </location>
</feature>
<dbReference type="AlphaFoldDB" id="A0A0C9YRW5"/>
<gene>
    <name evidence="2" type="ORF">PISMIDRAFT_683242</name>
</gene>
<evidence type="ECO:0000313" key="3">
    <source>
        <dbReference type="Proteomes" id="UP000054018"/>
    </source>
</evidence>
<dbReference type="Proteomes" id="UP000054018">
    <property type="component" value="Unassembled WGS sequence"/>
</dbReference>
<protein>
    <submittedName>
        <fullName evidence="2">Uncharacterized protein</fullName>
    </submittedName>
</protein>
<keyword evidence="3" id="KW-1185">Reference proteome</keyword>
<organism evidence="2 3">
    <name type="scientific">Pisolithus microcarpus 441</name>
    <dbReference type="NCBI Taxonomy" id="765257"/>
    <lineage>
        <taxon>Eukaryota</taxon>
        <taxon>Fungi</taxon>
        <taxon>Dikarya</taxon>
        <taxon>Basidiomycota</taxon>
        <taxon>Agaricomycotina</taxon>
        <taxon>Agaricomycetes</taxon>
        <taxon>Agaricomycetidae</taxon>
        <taxon>Boletales</taxon>
        <taxon>Sclerodermatineae</taxon>
        <taxon>Pisolithaceae</taxon>
        <taxon>Pisolithus</taxon>
    </lineage>
</organism>
<evidence type="ECO:0000313" key="2">
    <source>
        <dbReference type="EMBL" id="KIK19396.1"/>
    </source>
</evidence>
<proteinExistence type="predicted"/>
<sequence length="81" mass="8746">MSPDDTLRAYAGRKMMSPPGSPIAFPVPTAGYDSRGRRTLYSPNAAEPSFPSPIHIKQSSGESVRQTTYPGNDAPYIDMAN</sequence>
<dbReference type="EMBL" id="KN833785">
    <property type="protein sequence ID" value="KIK19396.1"/>
    <property type="molecule type" value="Genomic_DNA"/>
</dbReference>
<dbReference type="HOGENOM" id="CLU_2794886_0_0_1"/>
<dbReference type="STRING" id="765257.A0A0C9YRW5"/>
<name>A0A0C9YRW5_9AGAM</name>
<accession>A0A0C9YRW5</accession>
<reference evidence="3" key="2">
    <citation type="submission" date="2015-01" db="EMBL/GenBank/DDBJ databases">
        <title>Evolutionary Origins and Diversification of the Mycorrhizal Mutualists.</title>
        <authorList>
            <consortium name="DOE Joint Genome Institute"/>
            <consortium name="Mycorrhizal Genomics Consortium"/>
            <person name="Kohler A."/>
            <person name="Kuo A."/>
            <person name="Nagy L.G."/>
            <person name="Floudas D."/>
            <person name="Copeland A."/>
            <person name="Barry K.W."/>
            <person name="Cichocki N."/>
            <person name="Veneault-Fourrey C."/>
            <person name="LaButti K."/>
            <person name="Lindquist E.A."/>
            <person name="Lipzen A."/>
            <person name="Lundell T."/>
            <person name="Morin E."/>
            <person name="Murat C."/>
            <person name="Riley R."/>
            <person name="Ohm R."/>
            <person name="Sun H."/>
            <person name="Tunlid A."/>
            <person name="Henrissat B."/>
            <person name="Grigoriev I.V."/>
            <person name="Hibbett D.S."/>
            <person name="Martin F."/>
        </authorList>
    </citation>
    <scope>NUCLEOTIDE SEQUENCE [LARGE SCALE GENOMIC DNA]</scope>
    <source>
        <strain evidence="3">441</strain>
    </source>
</reference>
<feature type="region of interest" description="Disordered" evidence="1">
    <location>
        <begin position="1"/>
        <end position="22"/>
    </location>
</feature>
<evidence type="ECO:0000256" key="1">
    <source>
        <dbReference type="SAM" id="MobiDB-lite"/>
    </source>
</evidence>